<protein>
    <recommendedName>
        <fullName evidence="3">Type VI secretion system component TssM1 N-terminal domain-containing protein</fullName>
    </recommendedName>
</protein>
<feature type="transmembrane region" description="Helical" evidence="2">
    <location>
        <begin position="65"/>
        <end position="89"/>
    </location>
</feature>
<reference evidence="4 5" key="1">
    <citation type="submission" date="2019-02" db="EMBL/GenBank/DDBJ databases">
        <title>Deep-cultivation of Planctomycetes and their phenomic and genomic characterization uncovers novel biology.</title>
        <authorList>
            <person name="Wiegand S."/>
            <person name="Jogler M."/>
            <person name="Boedeker C."/>
            <person name="Pinto D."/>
            <person name="Vollmers J."/>
            <person name="Rivas-Marin E."/>
            <person name="Kohn T."/>
            <person name="Peeters S.H."/>
            <person name="Heuer A."/>
            <person name="Rast P."/>
            <person name="Oberbeckmann S."/>
            <person name="Bunk B."/>
            <person name="Jeske O."/>
            <person name="Meyerdierks A."/>
            <person name="Storesund J.E."/>
            <person name="Kallscheuer N."/>
            <person name="Luecker S."/>
            <person name="Lage O.M."/>
            <person name="Pohl T."/>
            <person name="Merkel B.J."/>
            <person name="Hornburger P."/>
            <person name="Mueller R.-W."/>
            <person name="Bruemmer F."/>
            <person name="Labrenz M."/>
            <person name="Spormann A.M."/>
            <person name="Op Den Camp H."/>
            <person name="Overmann J."/>
            <person name="Amann R."/>
            <person name="Jetten M.S.M."/>
            <person name="Mascher T."/>
            <person name="Medema M.H."/>
            <person name="Devos D.P."/>
            <person name="Kaster A.-K."/>
            <person name="Ovreas L."/>
            <person name="Rohde M."/>
            <person name="Galperin M.Y."/>
            <person name="Jogler C."/>
        </authorList>
    </citation>
    <scope>NUCLEOTIDE SEQUENCE [LARGE SCALE GENOMIC DNA]</scope>
    <source>
        <strain evidence="4 5">KOR42</strain>
    </source>
</reference>
<dbReference type="EMBL" id="SIHI01000037">
    <property type="protein sequence ID" value="TWT42820.1"/>
    <property type="molecule type" value="Genomic_DNA"/>
</dbReference>
<evidence type="ECO:0000256" key="2">
    <source>
        <dbReference type="SAM" id="Phobius"/>
    </source>
</evidence>
<feature type="region of interest" description="Disordered" evidence="1">
    <location>
        <begin position="227"/>
        <end position="265"/>
    </location>
</feature>
<name>A0A5C5VWP7_9PLAN</name>
<evidence type="ECO:0000256" key="1">
    <source>
        <dbReference type="SAM" id="MobiDB-lite"/>
    </source>
</evidence>
<dbReference type="InterPro" id="IPR025743">
    <property type="entry name" value="TssM1_N"/>
</dbReference>
<gene>
    <name evidence="4" type="ORF">KOR42_46240</name>
</gene>
<keyword evidence="2" id="KW-0472">Membrane</keyword>
<dbReference type="AlphaFoldDB" id="A0A5C5VWP7"/>
<sequence length="561" mass="61438">MFSRLLSWFRWIFGVVPKSAVGSVLIFRIVHYTLVVLIALILGWFTPQIQQWTQLPVMGHGRLEWVNDYWCGIVFLLGYAIVRVILYLLEILGIEEEGEFSDIERPWREAIAELEAEGLPIDELPLFIINGLTPQQERSVFLEASGIDWQVISPSQNESKSPLRVYAYSEGIFVSCVGVGAVSCQQGKVVPVSAGGTPTSAPPSNIGNRTIVAGEISNIMDSAKAGTGTAKSVGQAPPSIPTGTAPSGTMPSAAMQPPARTGGTLRSIGSALAKATMTPGGMKAAMQSFSGGAAERKGYGKKQVAPIDTVESEVAQRRMDFFCELINESRFPYCPINGLLQVIPISWTTSTDQARKLAPAVRIDLETIHESLHLQFPVTVAFSELDSLPGLKEYMIRVERIQPGIRQSRAGSRFATGAVIDASSMDWLLDRSMNWFRGWTYTAFSADINAKDNLKLFHMLCSIRERRDAMTVLLRESFSQLTEPECRLAGCYFFATGEGATEQGFIRGVLDRMVETEGDVAWSPDLAHTISRNKTYSNLLIASSVVMGAVNAFLVYQLLGD</sequence>
<keyword evidence="2" id="KW-1133">Transmembrane helix</keyword>
<comment type="caution">
    <text evidence="4">The sequence shown here is derived from an EMBL/GenBank/DDBJ whole genome shotgun (WGS) entry which is preliminary data.</text>
</comment>
<dbReference type="Pfam" id="PF14331">
    <property type="entry name" value="IcmF-related_N"/>
    <property type="match status" value="1"/>
</dbReference>
<proteinExistence type="predicted"/>
<evidence type="ECO:0000313" key="4">
    <source>
        <dbReference type="EMBL" id="TWT42820.1"/>
    </source>
</evidence>
<keyword evidence="5" id="KW-1185">Reference proteome</keyword>
<organism evidence="4 5">
    <name type="scientific">Thalassoglobus neptunius</name>
    <dbReference type="NCBI Taxonomy" id="1938619"/>
    <lineage>
        <taxon>Bacteria</taxon>
        <taxon>Pseudomonadati</taxon>
        <taxon>Planctomycetota</taxon>
        <taxon>Planctomycetia</taxon>
        <taxon>Planctomycetales</taxon>
        <taxon>Planctomycetaceae</taxon>
        <taxon>Thalassoglobus</taxon>
    </lineage>
</organism>
<dbReference type="RefSeq" id="WP_146511966.1">
    <property type="nucleotide sequence ID" value="NZ_SIHI01000037.1"/>
</dbReference>
<keyword evidence="2" id="KW-0812">Transmembrane</keyword>
<dbReference type="OrthoDB" id="275567at2"/>
<feature type="domain" description="Type VI secretion system component TssM1 N-terminal" evidence="3">
    <location>
        <begin position="316"/>
        <end position="495"/>
    </location>
</feature>
<feature type="compositionally biased region" description="Polar residues" evidence="1">
    <location>
        <begin position="241"/>
        <end position="250"/>
    </location>
</feature>
<accession>A0A5C5VWP7</accession>
<evidence type="ECO:0000259" key="3">
    <source>
        <dbReference type="Pfam" id="PF14331"/>
    </source>
</evidence>
<feature type="transmembrane region" description="Helical" evidence="2">
    <location>
        <begin position="539"/>
        <end position="559"/>
    </location>
</feature>
<dbReference type="Proteomes" id="UP000317243">
    <property type="component" value="Unassembled WGS sequence"/>
</dbReference>
<feature type="transmembrane region" description="Helical" evidence="2">
    <location>
        <begin position="21"/>
        <end position="45"/>
    </location>
</feature>
<evidence type="ECO:0000313" key="5">
    <source>
        <dbReference type="Proteomes" id="UP000317243"/>
    </source>
</evidence>